<evidence type="ECO:0008006" key="4">
    <source>
        <dbReference type="Google" id="ProtNLM"/>
    </source>
</evidence>
<dbReference type="GO" id="GO:0019867">
    <property type="term" value="C:outer membrane"/>
    <property type="evidence" value="ECO:0007669"/>
    <property type="project" value="InterPro"/>
</dbReference>
<feature type="signal peptide" evidence="1">
    <location>
        <begin position="1"/>
        <end position="24"/>
    </location>
</feature>
<evidence type="ECO:0000313" key="3">
    <source>
        <dbReference type="Proteomes" id="UP000228945"/>
    </source>
</evidence>
<dbReference type="AlphaFoldDB" id="A0A2D2B3L3"/>
<evidence type="ECO:0000256" key="1">
    <source>
        <dbReference type="SAM" id="SignalP"/>
    </source>
</evidence>
<dbReference type="GO" id="GO:0043165">
    <property type="term" value="P:Gram-negative-bacterium-type cell outer membrane assembly"/>
    <property type="evidence" value="ECO:0007669"/>
    <property type="project" value="InterPro"/>
</dbReference>
<feature type="chain" id="PRO_5013723125" description="LPS-assembly lipoprotein" evidence="1">
    <location>
        <begin position="25"/>
        <end position="162"/>
    </location>
</feature>
<dbReference type="Gene3D" id="3.30.160.150">
    <property type="entry name" value="Lipoprotein like domain"/>
    <property type="match status" value="1"/>
</dbReference>
<dbReference type="KEGG" id="cmb:CSW64_00430"/>
<evidence type="ECO:0000313" key="2">
    <source>
        <dbReference type="EMBL" id="ATQ44821.1"/>
    </source>
</evidence>
<organism evidence="2 3">
    <name type="scientific">Caulobacter mirabilis</name>
    <dbReference type="NCBI Taxonomy" id="69666"/>
    <lineage>
        <taxon>Bacteria</taxon>
        <taxon>Pseudomonadati</taxon>
        <taxon>Pseudomonadota</taxon>
        <taxon>Alphaproteobacteria</taxon>
        <taxon>Caulobacterales</taxon>
        <taxon>Caulobacteraceae</taxon>
        <taxon>Caulobacter</taxon>
    </lineage>
</organism>
<dbReference type="OrthoDB" id="8480109at2"/>
<name>A0A2D2B3L3_9CAUL</name>
<proteinExistence type="predicted"/>
<keyword evidence="3" id="KW-1185">Reference proteome</keyword>
<sequence length="162" mass="17371">MLALALLTLAAPGLSACGFTPLYAQPGVSSGLSGIETVAPDGRAGYLLREALDDALARDRALPPIYRLQIDLKQVRTARGRRVDSAASRYELVFQADWKLVDAKTGGVAREGHAETEVSYDRGEQPYAAISASQDAEQRAASELARKIQLQLADWMARGQAG</sequence>
<dbReference type="EMBL" id="CP024201">
    <property type="protein sequence ID" value="ATQ44821.1"/>
    <property type="molecule type" value="Genomic_DNA"/>
</dbReference>
<dbReference type="Proteomes" id="UP000228945">
    <property type="component" value="Chromosome"/>
</dbReference>
<gene>
    <name evidence="2" type="ORF">CSW64_00430</name>
</gene>
<accession>A0A2D2B3L3</accession>
<keyword evidence="1" id="KW-0732">Signal</keyword>
<protein>
    <recommendedName>
        <fullName evidence="4">LPS-assembly lipoprotein</fullName>
    </recommendedName>
</protein>
<dbReference type="InterPro" id="IPR007485">
    <property type="entry name" value="LPS_assembly_LptE"/>
</dbReference>
<reference evidence="2 3" key="1">
    <citation type="submission" date="2017-10" db="EMBL/GenBank/DDBJ databases">
        <title>Genome sequence of Caulobacter mirabilis FWC38.</title>
        <authorList>
            <person name="Fiebig A."/>
            <person name="Crosson S."/>
        </authorList>
    </citation>
    <scope>NUCLEOTIDE SEQUENCE [LARGE SCALE GENOMIC DNA]</scope>
    <source>
        <strain evidence="2 3">FWC 38</strain>
    </source>
</reference>
<dbReference type="Pfam" id="PF04390">
    <property type="entry name" value="LptE"/>
    <property type="match status" value="1"/>
</dbReference>